<evidence type="ECO:0000256" key="5">
    <source>
        <dbReference type="RuleBase" id="RU362064"/>
    </source>
</evidence>
<comment type="caution">
    <text evidence="6">The sequence shown here is derived from an EMBL/GenBank/DDBJ whole genome shotgun (WGS) entry which is preliminary data.</text>
</comment>
<dbReference type="Proteomes" id="UP001172911">
    <property type="component" value="Unassembled WGS sequence"/>
</dbReference>
<dbReference type="EMBL" id="JARPTC010000021">
    <property type="protein sequence ID" value="MDO7788376.1"/>
    <property type="molecule type" value="Genomic_DNA"/>
</dbReference>
<dbReference type="AlphaFoldDB" id="A0AAW7ZH61"/>
<keyword evidence="6" id="KW-0966">Cell projection</keyword>
<evidence type="ECO:0000313" key="6">
    <source>
        <dbReference type="EMBL" id="MDO7788376.1"/>
    </source>
</evidence>
<dbReference type="GO" id="GO:0009425">
    <property type="term" value="C:bacterial-type flagellum basal body"/>
    <property type="evidence" value="ECO:0007669"/>
    <property type="project" value="UniProtKB-SubCell"/>
</dbReference>
<evidence type="ECO:0000256" key="2">
    <source>
        <dbReference type="ARBA" id="ARBA00022692"/>
    </source>
</evidence>
<reference evidence="6" key="1">
    <citation type="journal article" date="2023" name="J. Hazard. Mater.">
        <title>Anaerobic biodegradation of pyrene and benzo[a]pyrene by a new sulfate-reducing Desulforamulus aquiferis strain DSA.</title>
        <authorList>
            <person name="Zhang Z."/>
            <person name="Sun J."/>
            <person name="Gong X."/>
            <person name="Wang C."/>
            <person name="Wang H."/>
        </authorList>
    </citation>
    <scope>NUCLEOTIDE SEQUENCE</scope>
    <source>
        <strain evidence="6">DSA</strain>
    </source>
</reference>
<keyword evidence="4 5" id="KW-0472">Membrane</keyword>
<organism evidence="6 7">
    <name type="scientific">Desulforamulus aquiferis</name>
    <dbReference type="NCBI Taxonomy" id="1397668"/>
    <lineage>
        <taxon>Bacteria</taxon>
        <taxon>Bacillati</taxon>
        <taxon>Bacillota</taxon>
        <taxon>Clostridia</taxon>
        <taxon>Eubacteriales</taxon>
        <taxon>Peptococcaceae</taxon>
        <taxon>Desulforamulus</taxon>
    </lineage>
</organism>
<protein>
    <recommendedName>
        <fullName evidence="5">Flagellar protein</fullName>
    </recommendedName>
</protein>
<evidence type="ECO:0000313" key="7">
    <source>
        <dbReference type="Proteomes" id="UP001172911"/>
    </source>
</evidence>
<sequence>MDNETIWLFIRLVIVLPLVLVLAYFTIKYGLSRNKGFVSGSRHMRVVEYLPLGQKGGLAMVEIGDRYYLVAFQENNISLLKEFEQLPEPLSSPGPDTFGSFRDILNRKLK</sequence>
<keyword evidence="3 5" id="KW-1133">Transmembrane helix</keyword>
<name>A0AAW7ZH61_9FIRM</name>
<gene>
    <name evidence="6" type="primary">fliO</name>
    <name evidence="6" type="ORF">P6N53_14205</name>
</gene>
<dbReference type="NCBIfam" id="TIGR03500">
    <property type="entry name" value="FliO_TIGR"/>
    <property type="match status" value="1"/>
</dbReference>
<dbReference type="InterPro" id="IPR022781">
    <property type="entry name" value="Flagellar_biosynth_FliO"/>
</dbReference>
<dbReference type="Pfam" id="PF04347">
    <property type="entry name" value="FliO"/>
    <property type="match status" value="1"/>
</dbReference>
<comment type="subcellular location">
    <subcellularLocation>
        <location evidence="5">Cell membrane</location>
    </subcellularLocation>
    <subcellularLocation>
        <location evidence="5">Bacterial flagellum basal body</location>
    </subcellularLocation>
</comment>
<keyword evidence="2 5" id="KW-0812">Transmembrane</keyword>
<proteinExistence type="inferred from homology"/>
<accession>A0AAW7ZH61</accession>
<reference evidence="6" key="2">
    <citation type="submission" date="2023-03" db="EMBL/GenBank/DDBJ databases">
        <authorList>
            <person name="Zhang Z."/>
        </authorList>
    </citation>
    <scope>NUCLEOTIDE SEQUENCE</scope>
    <source>
        <strain evidence="6">DSA</strain>
    </source>
</reference>
<keyword evidence="7" id="KW-1185">Reference proteome</keyword>
<keyword evidence="6" id="KW-0282">Flagellum</keyword>
<keyword evidence="1 5" id="KW-1003">Cell membrane</keyword>
<dbReference type="GO" id="GO:0005886">
    <property type="term" value="C:plasma membrane"/>
    <property type="evidence" value="ECO:0007669"/>
    <property type="project" value="UniProtKB-SubCell"/>
</dbReference>
<comment type="similarity">
    <text evidence="5">Belongs to the FliO/MopB family.</text>
</comment>
<keyword evidence="5" id="KW-0975">Bacterial flagellum</keyword>
<dbReference type="RefSeq" id="WP_304544259.1">
    <property type="nucleotide sequence ID" value="NZ_JARPTC010000021.1"/>
</dbReference>
<evidence type="ECO:0000256" key="1">
    <source>
        <dbReference type="ARBA" id="ARBA00022475"/>
    </source>
</evidence>
<evidence type="ECO:0000256" key="3">
    <source>
        <dbReference type="ARBA" id="ARBA00022989"/>
    </source>
</evidence>
<evidence type="ECO:0000256" key="4">
    <source>
        <dbReference type="ARBA" id="ARBA00023136"/>
    </source>
</evidence>
<feature type="transmembrane region" description="Helical" evidence="5">
    <location>
        <begin position="6"/>
        <end position="27"/>
    </location>
</feature>
<dbReference type="GO" id="GO:0044781">
    <property type="term" value="P:bacterial-type flagellum organization"/>
    <property type="evidence" value="ECO:0007669"/>
    <property type="project" value="UniProtKB-UniRule"/>
</dbReference>
<keyword evidence="6" id="KW-0969">Cilium</keyword>